<dbReference type="GO" id="GO:0008882">
    <property type="term" value="F:[glutamate-ammonia-ligase] adenylyltransferase activity"/>
    <property type="evidence" value="ECO:0007669"/>
    <property type="project" value="InterPro"/>
</dbReference>
<dbReference type="EMBL" id="AYSV01000098">
    <property type="protein sequence ID" value="ETD69211.1"/>
    <property type="molecule type" value="Genomic_DNA"/>
</dbReference>
<keyword evidence="2" id="KW-0548">Nucleotidyltransferase</keyword>
<dbReference type="Proteomes" id="UP000018766">
    <property type="component" value="Unassembled WGS sequence"/>
</dbReference>
<keyword evidence="1" id="KW-0808">Transferase</keyword>
<dbReference type="SUPFAM" id="SSF81593">
    <property type="entry name" value="Nucleotidyltransferase substrate binding subunit/domain"/>
    <property type="match status" value="1"/>
</dbReference>
<dbReference type="AlphaFoldDB" id="V8FZC0"/>
<evidence type="ECO:0000313" key="9">
    <source>
        <dbReference type="EMBL" id="ETD69211.1"/>
    </source>
</evidence>
<dbReference type="SUPFAM" id="SSF81301">
    <property type="entry name" value="Nucleotidyltransferase"/>
    <property type="match status" value="1"/>
</dbReference>
<dbReference type="GO" id="GO:0005829">
    <property type="term" value="C:cytosol"/>
    <property type="evidence" value="ECO:0007669"/>
    <property type="project" value="TreeGrafter"/>
</dbReference>
<organism evidence="9 10">
    <name type="scientific">Pelistega indica</name>
    <dbReference type="NCBI Taxonomy" id="1414851"/>
    <lineage>
        <taxon>Bacteria</taxon>
        <taxon>Pseudomonadati</taxon>
        <taxon>Pseudomonadota</taxon>
        <taxon>Betaproteobacteria</taxon>
        <taxon>Burkholderiales</taxon>
        <taxon>Alcaligenaceae</taxon>
        <taxon>Pelistega</taxon>
    </lineage>
</organism>
<name>V8FZC0_9BURK</name>
<dbReference type="PANTHER" id="PTHR30621:SF0">
    <property type="entry name" value="BIFUNCTIONAL GLUTAMINE SYNTHETASE ADENYLYLTRANSFERASE_ADENYLYL-REMOVING ENZYME"/>
    <property type="match status" value="1"/>
</dbReference>
<accession>V8FZC0</accession>
<dbReference type="PATRIC" id="fig|1414851.3.peg.1900"/>
<dbReference type="Gene3D" id="1.20.120.330">
    <property type="entry name" value="Nucleotidyltransferases domain 2"/>
    <property type="match status" value="1"/>
</dbReference>
<evidence type="ECO:0000256" key="1">
    <source>
        <dbReference type="ARBA" id="ARBA00022679"/>
    </source>
</evidence>
<keyword evidence="5" id="KW-0460">Magnesium</keyword>
<reference evidence="9 10" key="1">
    <citation type="submission" date="2013-11" db="EMBL/GenBank/DDBJ databases">
        <title>Genomic analysis of Pelistega sp. HM-7.</title>
        <authorList>
            <person name="Kumbhare S.V."/>
            <person name="Shetty S.A."/>
            <person name="Sharma O."/>
            <person name="Dhotre D.P."/>
        </authorList>
    </citation>
    <scope>NUCLEOTIDE SEQUENCE [LARGE SCALE GENOMIC DNA]</scope>
    <source>
        <strain evidence="9 10">HM-7</strain>
    </source>
</reference>
<evidence type="ECO:0000256" key="2">
    <source>
        <dbReference type="ARBA" id="ARBA00022695"/>
    </source>
</evidence>
<dbReference type="CDD" id="cd05401">
    <property type="entry name" value="NT_GlnE_GlnD_like"/>
    <property type="match status" value="1"/>
</dbReference>
<keyword evidence="10" id="KW-1185">Reference proteome</keyword>
<dbReference type="InterPro" id="IPR023057">
    <property type="entry name" value="GlnE"/>
</dbReference>
<keyword evidence="6" id="KW-0511">Multifunctional enzyme</keyword>
<dbReference type="GO" id="GO:0000820">
    <property type="term" value="P:regulation of glutamine family amino acid metabolic process"/>
    <property type="evidence" value="ECO:0007669"/>
    <property type="project" value="TreeGrafter"/>
</dbReference>
<keyword evidence="3" id="KW-0547">Nucleotide-binding</keyword>
<protein>
    <recommendedName>
        <fullName evidence="11">Glutamate-ammonia ligase adenylyltransferase repeated domain-containing protein</fullName>
    </recommendedName>
</protein>
<dbReference type="Pfam" id="PF08335">
    <property type="entry name" value="GlnD_UR_UTase"/>
    <property type="match status" value="1"/>
</dbReference>
<dbReference type="Pfam" id="PF03710">
    <property type="entry name" value="GlnE"/>
    <property type="match status" value="1"/>
</dbReference>
<evidence type="ECO:0000259" key="8">
    <source>
        <dbReference type="Pfam" id="PF08335"/>
    </source>
</evidence>
<evidence type="ECO:0000256" key="5">
    <source>
        <dbReference type="ARBA" id="ARBA00022842"/>
    </source>
</evidence>
<comment type="caution">
    <text evidence="9">The sequence shown here is derived from an EMBL/GenBank/DDBJ whole genome shotgun (WGS) entry which is preliminary data.</text>
</comment>
<evidence type="ECO:0000259" key="7">
    <source>
        <dbReference type="Pfam" id="PF03710"/>
    </source>
</evidence>
<evidence type="ECO:0000313" key="10">
    <source>
        <dbReference type="Proteomes" id="UP000018766"/>
    </source>
</evidence>
<evidence type="ECO:0000256" key="6">
    <source>
        <dbReference type="ARBA" id="ARBA00023268"/>
    </source>
</evidence>
<dbReference type="InterPro" id="IPR005190">
    <property type="entry name" value="GlnE_rpt_dom"/>
</dbReference>
<gene>
    <name evidence="9" type="ORF">V757_09175</name>
</gene>
<dbReference type="PANTHER" id="PTHR30621">
    <property type="entry name" value="GLUTAMINE SYNTHETASE ADENYLYLTRANSFERASE"/>
    <property type="match status" value="1"/>
</dbReference>
<evidence type="ECO:0000256" key="3">
    <source>
        <dbReference type="ARBA" id="ARBA00022741"/>
    </source>
</evidence>
<evidence type="ECO:0008006" key="11">
    <source>
        <dbReference type="Google" id="ProtNLM"/>
    </source>
</evidence>
<dbReference type="InterPro" id="IPR043519">
    <property type="entry name" value="NT_sf"/>
</dbReference>
<dbReference type="GO" id="GO:0005524">
    <property type="term" value="F:ATP binding"/>
    <property type="evidence" value="ECO:0007669"/>
    <property type="project" value="UniProtKB-KW"/>
</dbReference>
<dbReference type="OrthoDB" id="9759366at2"/>
<feature type="domain" description="Glutamate-ammonia ligase adenylyltransferase repeated" evidence="7">
    <location>
        <begin position="7"/>
        <end position="242"/>
    </location>
</feature>
<dbReference type="InterPro" id="IPR013546">
    <property type="entry name" value="PII_UdlTrfase/GS_AdlTrfase"/>
</dbReference>
<sequence length="333" mass="38006">MNESLTNSLLWSHFLKRRLDSRPELREQLLEDIQTPVTPDQIMNWLTELGGSLNNTPAVDVATCRSIIRKLRNRIFQTLIVRDINQIASLEEVVTAMSLMADIAIQMAYRSVMQDLTNAHGVPIDPLSNLPMEMIVLGMGKLGGQELNVSSDIDLIMLYGAEGETTGRRPISYHEFYGKLTQRMMPIISDPDADGFVFRTDLRLRPDGDGSPLAWSLDALESYLITQGREWERYAWLKARVIPVKFFSDSDPEKDIHSLESLRRPFVYRKYFDFDALASLRKLREQIRQEWVKKAANRSGTDTSQNIKLGEGGIREIEFIVQVIQLIRGGLYA</sequence>
<evidence type="ECO:0000256" key="4">
    <source>
        <dbReference type="ARBA" id="ARBA00022840"/>
    </source>
</evidence>
<feature type="domain" description="PII-uridylyltransferase/Glutamine-synthetase adenylyltransferase" evidence="8">
    <location>
        <begin position="282"/>
        <end position="328"/>
    </location>
</feature>
<dbReference type="Gene3D" id="3.30.460.10">
    <property type="entry name" value="Beta Polymerase, domain 2"/>
    <property type="match status" value="1"/>
</dbReference>
<proteinExistence type="predicted"/>
<keyword evidence="4" id="KW-0067">ATP-binding</keyword>